<dbReference type="AlphaFoldDB" id="A0A1B1UJP7"/>
<dbReference type="KEGG" id="bic:LMTR13_24770"/>
<organism evidence="1 2">
    <name type="scientific">Bradyrhizobium icense</name>
    <dbReference type="NCBI Taxonomy" id="1274631"/>
    <lineage>
        <taxon>Bacteria</taxon>
        <taxon>Pseudomonadati</taxon>
        <taxon>Pseudomonadota</taxon>
        <taxon>Alphaproteobacteria</taxon>
        <taxon>Hyphomicrobiales</taxon>
        <taxon>Nitrobacteraceae</taxon>
        <taxon>Bradyrhizobium</taxon>
    </lineage>
</organism>
<evidence type="ECO:0000313" key="2">
    <source>
        <dbReference type="Proteomes" id="UP000092839"/>
    </source>
</evidence>
<dbReference type="Proteomes" id="UP000092839">
    <property type="component" value="Chromosome"/>
</dbReference>
<gene>
    <name evidence="1" type="ORF">LMTR13_24770</name>
</gene>
<proteinExistence type="predicted"/>
<reference evidence="1 2" key="1">
    <citation type="submission" date="2016-07" db="EMBL/GenBank/DDBJ databases">
        <title>Complete genome sequence of Bradyrhizobium icense LMTR 13T, a potential inoculant strain isolated from lima bean (Phaseolus lunatus) in Peru.</title>
        <authorList>
            <person name="Ormeno-Orrillo E."/>
            <person name="Duran D."/>
            <person name="Rogel M.A."/>
            <person name="Rey L."/>
            <person name="Imperial J."/>
            <person name="Ruiz-Argueso T."/>
            <person name="Martinez-Romero E."/>
        </authorList>
    </citation>
    <scope>NUCLEOTIDE SEQUENCE [LARGE SCALE GENOMIC DNA]</scope>
    <source>
        <strain evidence="1 2">LMTR 13</strain>
    </source>
</reference>
<dbReference type="EMBL" id="CP016428">
    <property type="protein sequence ID" value="ANW02893.1"/>
    <property type="molecule type" value="Genomic_DNA"/>
</dbReference>
<evidence type="ECO:0000313" key="1">
    <source>
        <dbReference type="EMBL" id="ANW02893.1"/>
    </source>
</evidence>
<protein>
    <submittedName>
        <fullName evidence="1">Uncharacterized protein</fullName>
    </submittedName>
</protein>
<name>A0A1B1UJP7_9BRAD</name>
<keyword evidence="2" id="KW-1185">Reference proteome</keyword>
<sequence>MRSIVQCKSAQGLRSLVSAAAAAETRDRVWIDSSKAPLVFGPLSLIQINDKLRRASRAVVVTTNVAIPSANVRLQ</sequence>
<dbReference type="STRING" id="1274631.LMTR13_24770"/>
<accession>A0A1B1UJP7</accession>